<dbReference type="Proteomes" id="UP001564626">
    <property type="component" value="Unassembled WGS sequence"/>
</dbReference>
<reference evidence="2 3" key="1">
    <citation type="submission" date="2024-08" db="EMBL/GenBank/DDBJ databases">
        <title>Genome mining of Saccharopolyspora cebuensis PGLac3 from Nigerian medicinal plant.</title>
        <authorList>
            <person name="Ezeobiora C.E."/>
            <person name="Igbokwe N.H."/>
            <person name="Amin D.H."/>
            <person name="Mendie U.E."/>
        </authorList>
    </citation>
    <scope>NUCLEOTIDE SEQUENCE [LARGE SCALE GENOMIC DNA]</scope>
    <source>
        <strain evidence="2 3">PGLac3</strain>
    </source>
</reference>
<dbReference type="Pfam" id="PF02470">
    <property type="entry name" value="MlaD"/>
    <property type="match status" value="1"/>
</dbReference>
<dbReference type="InterPro" id="IPR052336">
    <property type="entry name" value="MlaD_Phospholipid_Transporter"/>
</dbReference>
<dbReference type="PANTHER" id="PTHR33371:SF18">
    <property type="entry name" value="MCE-FAMILY PROTEIN MCE3C"/>
    <property type="match status" value="1"/>
</dbReference>
<dbReference type="EMBL" id="JBGEHV010000036">
    <property type="protein sequence ID" value="MEY8041405.1"/>
    <property type="molecule type" value="Genomic_DNA"/>
</dbReference>
<name>A0ABV4CJX0_9PSEU</name>
<keyword evidence="3" id="KW-1185">Reference proteome</keyword>
<evidence type="ECO:0000313" key="3">
    <source>
        <dbReference type="Proteomes" id="UP001564626"/>
    </source>
</evidence>
<dbReference type="InterPro" id="IPR005693">
    <property type="entry name" value="Mce"/>
</dbReference>
<protein>
    <submittedName>
        <fullName evidence="2">MCE family protein</fullName>
    </submittedName>
</protein>
<organism evidence="2 3">
    <name type="scientific">Saccharopolyspora cebuensis</name>
    <dbReference type="NCBI Taxonomy" id="418759"/>
    <lineage>
        <taxon>Bacteria</taxon>
        <taxon>Bacillati</taxon>
        <taxon>Actinomycetota</taxon>
        <taxon>Actinomycetes</taxon>
        <taxon>Pseudonocardiales</taxon>
        <taxon>Pseudonocardiaceae</taxon>
        <taxon>Saccharopolyspora</taxon>
    </lineage>
</organism>
<dbReference type="RefSeq" id="WP_345365717.1">
    <property type="nucleotide sequence ID" value="NZ_BAABII010000016.1"/>
</dbReference>
<gene>
    <name evidence="2" type="ORF">AB8O55_18530</name>
</gene>
<evidence type="ECO:0000313" key="2">
    <source>
        <dbReference type="EMBL" id="MEY8041405.1"/>
    </source>
</evidence>
<dbReference type="PANTHER" id="PTHR33371">
    <property type="entry name" value="INTERMEMBRANE PHOSPHOLIPID TRANSPORT SYSTEM BINDING PROTEIN MLAD-RELATED"/>
    <property type="match status" value="1"/>
</dbReference>
<proteinExistence type="predicted"/>
<sequence>MTGGRGALGALALIAVLVVAVLAPQLSFASRTRAYAAEFANAAGLAAGDPVTVAGVPAGRVTDVALADDRVRVEFRLDRGQPLGDRTTAAIELRTVLGARYVDVTPAGRDRLETIPLERTTVPYRLDRLQADAAGTTEELDLAAVRRMIGTLTEVAPEDPALLGDALTGIAEATRALDEREGRIRDLLSGTRSLTGSLVEQQDVLVRLLGDARSLAEVLEQRRAVIRSLIADVARVTDVLAGLLHTDRAEIDALLAELDVLTDSLARIDGSLAEVVRRLGPTSRYIANATGNGPWGDVSAPAGPIPDNLLCVAGLLEGCR</sequence>
<accession>A0ABV4CJX0</accession>
<evidence type="ECO:0000259" key="1">
    <source>
        <dbReference type="Pfam" id="PF02470"/>
    </source>
</evidence>
<feature type="domain" description="Mce/MlaD" evidence="1">
    <location>
        <begin position="32"/>
        <end position="106"/>
    </location>
</feature>
<comment type="caution">
    <text evidence="2">The sequence shown here is derived from an EMBL/GenBank/DDBJ whole genome shotgun (WGS) entry which is preliminary data.</text>
</comment>
<dbReference type="InterPro" id="IPR003399">
    <property type="entry name" value="Mce/MlaD"/>
</dbReference>
<dbReference type="NCBIfam" id="TIGR00996">
    <property type="entry name" value="Mtu_fam_mce"/>
    <property type="match status" value="1"/>
</dbReference>